<keyword evidence="3" id="KW-1185">Reference proteome</keyword>
<evidence type="ECO:0000313" key="3">
    <source>
        <dbReference type="Proteomes" id="UP000293863"/>
    </source>
</evidence>
<feature type="region of interest" description="Disordered" evidence="1">
    <location>
        <begin position="1"/>
        <end position="33"/>
    </location>
</feature>
<reference evidence="2 3" key="1">
    <citation type="submission" date="2019-02" db="EMBL/GenBank/DDBJ databases">
        <title>The Batch Genome Submission of Acinetobacter spp. strains.</title>
        <authorList>
            <person name="Qin J."/>
            <person name="Hu Y."/>
            <person name="Ye H."/>
            <person name="Wei L."/>
            <person name="Feng Y."/>
            <person name="Zong Z."/>
        </authorList>
    </citation>
    <scope>NUCLEOTIDE SEQUENCE [LARGE SCALE GENOMIC DNA]</scope>
    <source>
        <strain evidence="2 3">WCHAW060049</strain>
    </source>
</reference>
<sequence length="102" mass="10961">MTIPIKLRPDGLGEFEPDDSVPIEHGGTGASSLQEAQDNLGVPQNTDELVEGENNLYFSDIRVQSVILDNLSASDATEINTTDSLVEALAKLQAQINILKNP</sequence>
<gene>
    <name evidence="2" type="ORF">EXU28_07580</name>
</gene>
<name>A0A4Q7APG6_9GAMM</name>
<organism evidence="2 3">
    <name type="scientific">Acinetobacter wuhouensis</name>
    <dbReference type="NCBI Taxonomy" id="1879050"/>
    <lineage>
        <taxon>Bacteria</taxon>
        <taxon>Pseudomonadati</taxon>
        <taxon>Pseudomonadota</taxon>
        <taxon>Gammaproteobacteria</taxon>
        <taxon>Moraxellales</taxon>
        <taxon>Moraxellaceae</taxon>
        <taxon>Acinetobacter</taxon>
    </lineage>
</organism>
<comment type="caution">
    <text evidence="2">The sequence shown here is derived from an EMBL/GenBank/DDBJ whole genome shotgun (WGS) entry which is preliminary data.</text>
</comment>
<dbReference type="RefSeq" id="WP_130168413.1">
    <property type="nucleotide sequence ID" value="NZ_SGSQ01000009.1"/>
</dbReference>
<evidence type="ECO:0000256" key="1">
    <source>
        <dbReference type="SAM" id="MobiDB-lite"/>
    </source>
</evidence>
<dbReference type="AlphaFoldDB" id="A0A4Q7APG6"/>
<dbReference type="EMBL" id="SGSQ01000009">
    <property type="protein sequence ID" value="RZG47039.1"/>
    <property type="molecule type" value="Genomic_DNA"/>
</dbReference>
<dbReference type="Proteomes" id="UP000293863">
    <property type="component" value="Unassembled WGS sequence"/>
</dbReference>
<accession>A0A4Q7APG6</accession>
<evidence type="ECO:0000313" key="2">
    <source>
        <dbReference type="EMBL" id="RZG47039.1"/>
    </source>
</evidence>
<protein>
    <submittedName>
        <fullName evidence="2">Uncharacterized protein</fullName>
    </submittedName>
</protein>
<proteinExistence type="predicted"/>